<feature type="domain" description="Major facilitator superfamily (MFS) profile" evidence="8">
    <location>
        <begin position="21"/>
        <end position="242"/>
    </location>
</feature>
<keyword evidence="3" id="KW-1003">Cell membrane</keyword>
<dbReference type="PROSITE" id="PS50850">
    <property type="entry name" value="MFS"/>
    <property type="match status" value="1"/>
</dbReference>
<evidence type="ECO:0000256" key="2">
    <source>
        <dbReference type="ARBA" id="ARBA00022448"/>
    </source>
</evidence>
<keyword evidence="5 7" id="KW-1133">Transmembrane helix</keyword>
<feature type="transmembrane region" description="Helical" evidence="7">
    <location>
        <begin position="197"/>
        <end position="216"/>
    </location>
</feature>
<feature type="transmembrane region" description="Helical" evidence="7">
    <location>
        <begin position="33"/>
        <end position="52"/>
    </location>
</feature>
<feature type="transmembrane region" description="Helical" evidence="7">
    <location>
        <begin position="94"/>
        <end position="112"/>
    </location>
</feature>
<accession>A0ABQ6IWE4</accession>
<dbReference type="Gene3D" id="1.20.1250.20">
    <property type="entry name" value="MFS general substrate transporter like domains"/>
    <property type="match status" value="1"/>
</dbReference>
<evidence type="ECO:0000256" key="6">
    <source>
        <dbReference type="ARBA" id="ARBA00023136"/>
    </source>
</evidence>
<name>A0ABQ6IWE4_9MICO</name>
<reference evidence="10" key="1">
    <citation type="journal article" date="2019" name="Int. J. Syst. Evol. Microbiol.">
        <title>The Global Catalogue of Microorganisms (GCM) 10K type strain sequencing project: providing services to taxonomists for standard genome sequencing and annotation.</title>
        <authorList>
            <consortium name="The Broad Institute Genomics Platform"/>
            <consortium name="The Broad Institute Genome Sequencing Center for Infectious Disease"/>
            <person name="Wu L."/>
            <person name="Ma J."/>
        </authorList>
    </citation>
    <scope>NUCLEOTIDE SEQUENCE [LARGE SCALE GENOMIC DNA]</scope>
    <source>
        <strain evidence="10">NBRC 113072</strain>
    </source>
</reference>
<dbReference type="PANTHER" id="PTHR43045">
    <property type="entry name" value="SHIKIMATE TRANSPORTER"/>
    <property type="match status" value="1"/>
</dbReference>
<evidence type="ECO:0000256" key="5">
    <source>
        <dbReference type="ARBA" id="ARBA00022989"/>
    </source>
</evidence>
<evidence type="ECO:0000259" key="8">
    <source>
        <dbReference type="PROSITE" id="PS50850"/>
    </source>
</evidence>
<dbReference type="Proteomes" id="UP001157126">
    <property type="component" value="Unassembled WGS sequence"/>
</dbReference>
<sequence length="242" mass="25789">MATDSVPGTQPVHDPKRARRAVLGSATGVTIEWYDFFLFGNTAAIVFAPLFFPGTDPIASQIGAFVAFALGFIFRPIGAVIFGQLGDRLGRRRTLIITLLVMGIATFAIGLLPPVASVGILAPIALAVLRAFQGIAAGGEWAAASTMAVESAPPEKRARYASYIQLGSPLGTLLSSGAVAAALLLPHEDFMAWGWRLPYLGSALLIAIALWLRLRMEESPEFEARRQLGADVGRKSPILQVF</sequence>
<dbReference type="SUPFAM" id="SSF103473">
    <property type="entry name" value="MFS general substrate transporter"/>
    <property type="match status" value="1"/>
</dbReference>
<evidence type="ECO:0000256" key="3">
    <source>
        <dbReference type="ARBA" id="ARBA00022475"/>
    </source>
</evidence>
<keyword evidence="4 7" id="KW-0812">Transmembrane</keyword>
<organism evidence="9 10">
    <name type="scientific">Mobilicoccus caccae</name>
    <dbReference type="NCBI Taxonomy" id="1859295"/>
    <lineage>
        <taxon>Bacteria</taxon>
        <taxon>Bacillati</taxon>
        <taxon>Actinomycetota</taxon>
        <taxon>Actinomycetes</taxon>
        <taxon>Micrococcales</taxon>
        <taxon>Dermatophilaceae</taxon>
        <taxon>Mobilicoccus</taxon>
    </lineage>
</organism>
<dbReference type="InterPro" id="IPR020846">
    <property type="entry name" value="MFS_dom"/>
</dbReference>
<dbReference type="InterPro" id="IPR036259">
    <property type="entry name" value="MFS_trans_sf"/>
</dbReference>
<proteinExistence type="predicted"/>
<dbReference type="RefSeq" id="WP_284304935.1">
    <property type="nucleotide sequence ID" value="NZ_BSUO01000001.1"/>
</dbReference>
<gene>
    <name evidence="9" type="ORF">GCM10025883_34310</name>
</gene>
<feature type="transmembrane region" description="Helical" evidence="7">
    <location>
        <begin position="58"/>
        <end position="82"/>
    </location>
</feature>
<dbReference type="InterPro" id="IPR011701">
    <property type="entry name" value="MFS"/>
</dbReference>
<keyword evidence="2" id="KW-0813">Transport</keyword>
<feature type="transmembrane region" description="Helical" evidence="7">
    <location>
        <begin position="160"/>
        <end position="185"/>
    </location>
</feature>
<dbReference type="PANTHER" id="PTHR43045:SF1">
    <property type="entry name" value="SHIKIMATE TRANSPORTER"/>
    <property type="match status" value="1"/>
</dbReference>
<keyword evidence="6 7" id="KW-0472">Membrane</keyword>
<evidence type="ECO:0000256" key="7">
    <source>
        <dbReference type="SAM" id="Phobius"/>
    </source>
</evidence>
<dbReference type="EMBL" id="BSUO01000001">
    <property type="protein sequence ID" value="GMA41386.1"/>
    <property type="molecule type" value="Genomic_DNA"/>
</dbReference>
<comment type="caution">
    <text evidence="9">The sequence shown here is derived from an EMBL/GenBank/DDBJ whole genome shotgun (WGS) entry which is preliminary data.</text>
</comment>
<protein>
    <recommendedName>
        <fullName evidence="8">Major facilitator superfamily (MFS) profile domain-containing protein</fullName>
    </recommendedName>
</protein>
<dbReference type="Pfam" id="PF07690">
    <property type="entry name" value="MFS_1"/>
    <property type="match status" value="1"/>
</dbReference>
<keyword evidence="10" id="KW-1185">Reference proteome</keyword>
<evidence type="ECO:0000256" key="1">
    <source>
        <dbReference type="ARBA" id="ARBA00004651"/>
    </source>
</evidence>
<evidence type="ECO:0000313" key="9">
    <source>
        <dbReference type="EMBL" id="GMA41386.1"/>
    </source>
</evidence>
<comment type="subcellular location">
    <subcellularLocation>
        <location evidence="1">Cell membrane</location>
        <topology evidence="1">Multi-pass membrane protein</topology>
    </subcellularLocation>
</comment>
<evidence type="ECO:0000313" key="10">
    <source>
        <dbReference type="Proteomes" id="UP001157126"/>
    </source>
</evidence>
<evidence type="ECO:0000256" key="4">
    <source>
        <dbReference type="ARBA" id="ARBA00022692"/>
    </source>
</evidence>